<comment type="caution">
    <text evidence="2">The sequence shown here is derived from an EMBL/GenBank/DDBJ whole genome shotgun (WGS) entry which is preliminary data.</text>
</comment>
<accession>A0AAV2Z9D7</accession>
<dbReference type="Proteomes" id="UP001146120">
    <property type="component" value="Unassembled WGS sequence"/>
</dbReference>
<evidence type="ECO:0000313" key="2">
    <source>
        <dbReference type="EMBL" id="DBA01994.1"/>
    </source>
</evidence>
<keyword evidence="1" id="KW-0812">Transmembrane</keyword>
<keyword evidence="1" id="KW-0472">Membrane</keyword>
<gene>
    <name evidence="2" type="ORF">N0F65_006727</name>
</gene>
<dbReference type="AlphaFoldDB" id="A0AAV2Z9D7"/>
<reference evidence="2" key="2">
    <citation type="journal article" date="2023" name="Microbiol Resour">
        <title>Decontamination and Annotation of the Draft Genome Sequence of the Oomycete Lagenidium giganteum ARSEF 373.</title>
        <authorList>
            <person name="Morgan W.R."/>
            <person name="Tartar A."/>
        </authorList>
    </citation>
    <scope>NUCLEOTIDE SEQUENCE</scope>
    <source>
        <strain evidence="2">ARSEF 373</strain>
    </source>
</reference>
<feature type="transmembrane region" description="Helical" evidence="1">
    <location>
        <begin position="94"/>
        <end position="115"/>
    </location>
</feature>
<keyword evidence="1" id="KW-1133">Transmembrane helix</keyword>
<protein>
    <submittedName>
        <fullName evidence="2">Uncharacterized protein</fullName>
    </submittedName>
</protein>
<name>A0AAV2Z9D7_9STRA</name>
<sequence length="208" mass="22049">MAPNKAPSRGASASSQVLIIALTCFCCPGLFNALSSVASGIADPSIAYNGTSILYGFFAVFGLVAGGLVNLSYGIPLSEHHKFDFKQGGYWIPFVLYGYYGFCDAICQVWSYWLMGQMSDDISVLGRYSGYYKAVQSAMAAVSWKIGAVNVNPLLINWVLSVVGMVGAYISIRVYVSEYSGATGNEYEYDLALSPGGSLALSPGGSVA</sequence>
<feature type="transmembrane region" description="Helical" evidence="1">
    <location>
        <begin position="52"/>
        <end position="73"/>
    </location>
</feature>
<reference evidence="2" key="1">
    <citation type="submission" date="2022-11" db="EMBL/GenBank/DDBJ databases">
        <authorList>
            <person name="Morgan W.R."/>
            <person name="Tartar A."/>
        </authorList>
    </citation>
    <scope>NUCLEOTIDE SEQUENCE</scope>
    <source>
        <strain evidence="2">ARSEF 373</strain>
    </source>
</reference>
<feature type="transmembrane region" description="Helical" evidence="1">
    <location>
        <begin position="155"/>
        <end position="176"/>
    </location>
</feature>
<evidence type="ECO:0000313" key="3">
    <source>
        <dbReference type="Proteomes" id="UP001146120"/>
    </source>
</evidence>
<keyword evidence="3" id="KW-1185">Reference proteome</keyword>
<proteinExistence type="predicted"/>
<evidence type="ECO:0000256" key="1">
    <source>
        <dbReference type="SAM" id="Phobius"/>
    </source>
</evidence>
<organism evidence="2 3">
    <name type="scientific">Lagenidium giganteum</name>
    <dbReference type="NCBI Taxonomy" id="4803"/>
    <lineage>
        <taxon>Eukaryota</taxon>
        <taxon>Sar</taxon>
        <taxon>Stramenopiles</taxon>
        <taxon>Oomycota</taxon>
        <taxon>Peronosporomycetes</taxon>
        <taxon>Pythiales</taxon>
        <taxon>Pythiaceae</taxon>
    </lineage>
</organism>
<dbReference type="EMBL" id="DAKRPA010000038">
    <property type="protein sequence ID" value="DBA01994.1"/>
    <property type="molecule type" value="Genomic_DNA"/>
</dbReference>